<comment type="caution">
    <text evidence="3">The sequence shown here is derived from an EMBL/GenBank/DDBJ whole genome shotgun (WGS) entry which is preliminary data.</text>
</comment>
<feature type="domain" description="Dienelactone hydrolase" evidence="2">
    <location>
        <begin position="82"/>
        <end position="196"/>
    </location>
</feature>
<gene>
    <name evidence="3" type="ORF">GCN75_24105</name>
</gene>
<organism evidence="3 4">
    <name type="scientific">Janthinobacterium violaceinigrum</name>
    <dbReference type="NCBI Taxonomy" id="2654252"/>
    <lineage>
        <taxon>Bacteria</taxon>
        <taxon>Pseudomonadati</taxon>
        <taxon>Pseudomonadota</taxon>
        <taxon>Betaproteobacteria</taxon>
        <taxon>Burkholderiales</taxon>
        <taxon>Oxalobacteraceae</taxon>
        <taxon>Janthinobacterium</taxon>
    </lineage>
</organism>
<dbReference type="PANTHER" id="PTHR47751">
    <property type="entry name" value="SUPERFAMILY HYDROLASE, PUTATIVE (AFU_ORTHOLOGUE AFUA_2G16580)-RELATED"/>
    <property type="match status" value="1"/>
</dbReference>
<name>A0A6I1I272_9BURK</name>
<dbReference type="SUPFAM" id="SSF53474">
    <property type="entry name" value="alpha/beta-Hydrolases"/>
    <property type="match status" value="1"/>
</dbReference>
<dbReference type="Proteomes" id="UP000468717">
    <property type="component" value="Unassembled WGS sequence"/>
</dbReference>
<dbReference type="RefSeq" id="WP_152284651.1">
    <property type="nucleotide sequence ID" value="NZ_WFLI01000039.1"/>
</dbReference>
<dbReference type="Pfam" id="PF01738">
    <property type="entry name" value="DLH"/>
    <property type="match status" value="1"/>
</dbReference>
<proteinExistence type="predicted"/>
<dbReference type="InterPro" id="IPR051411">
    <property type="entry name" value="Polyketide_trans_af380"/>
</dbReference>
<dbReference type="EMBL" id="WFLI01000039">
    <property type="protein sequence ID" value="KAB8061088.1"/>
    <property type="molecule type" value="Genomic_DNA"/>
</dbReference>
<dbReference type="InterPro" id="IPR029058">
    <property type="entry name" value="AB_hydrolase_fold"/>
</dbReference>
<feature type="signal peptide" evidence="1">
    <location>
        <begin position="1"/>
        <end position="35"/>
    </location>
</feature>
<dbReference type="Gene3D" id="3.40.50.1820">
    <property type="entry name" value="alpha/beta hydrolase"/>
    <property type="match status" value="1"/>
</dbReference>
<dbReference type="InterPro" id="IPR002925">
    <property type="entry name" value="Dienelactn_hydro"/>
</dbReference>
<dbReference type="PROSITE" id="PS51318">
    <property type="entry name" value="TAT"/>
    <property type="match status" value="1"/>
</dbReference>
<dbReference type="InterPro" id="IPR006311">
    <property type="entry name" value="TAT_signal"/>
</dbReference>
<feature type="chain" id="PRO_5026159427" description="Dienelactone hydrolase domain-containing protein" evidence="1">
    <location>
        <begin position="36"/>
        <end position="361"/>
    </location>
</feature>
<sequence>MRDEVLQPQRRTFLNTSLAVVAGGAGMALAGSAQAQAPASAPTRPMVVGHPQRNGVAIERVTFPNTSAQTVIAANLFKPARFDASRKYRAIVIGHPFGGVKEQTAGLHAQKLAELGYVTLAFDASHYGDSSGLPRYTEVPGTRVGDYSACVDFLANHAAVDPARIGVLGICGGGGYAVSAAQIDHRIKAIATVSMYDMGRARRQGLGDTLTYEQRMQTLDEIGEQRTREARGEARRDIRALPESAGPDAPEIVREFLDYYATPRGNHPHSTSLYAFTSLAPMMNFFPFAQIETIAPRPLLMIVGERAPSAYFSEDAYGKAAQPKELFVVPGASHVDLYDRPPYIAQSLARLDTFFRQHLGA</sequence>
<keyword evidence="1" id="KW-0732">Signal</keyword>
<evidence type="ECO:0000256" key="1">
    <source>
        <dbReference type="SAM" id="SignalP"/>
    </source>
</evidence>
<reference evidence="3 4" key="1">
    <citation type="submission" date="2019-10" db="EMBL/GenBank/DDBJ databases">
        <title>Three novel species isolated from a subtropical stream in China.</title>
        <authorList>
            <person name="Lu H."/>
        </authorList>
    </citation>
    <scope>NUCLEOTIDE SEQUENCE [LARGE SCALE GENOMIC DNA]</scope>
    <source>
        <strain evidence="3 4">FT13W</strain>
    </source>
</reference>
<accession>A0A6I1I272</accession>
<dbReference type="PANTHER" id="PTHR47751:SF1">
    <property type="entry name" value="SUPERFAMILY HYDROLASE, PUTATIVE (AFU_ORTHOLOGUE AFUA_2G16580)-RELATED"/>
    <property type="match status" value="1"/>
</dbReference>
<evidence type="ECO:0000313" key="4">
    <source>
        <dbReference type="Proteomes" id="UP000468717"/>
    </source>
</evidence>
<keyword evidence="4" id="KW-1185">Reference proteome</keyword>
<dbReference type="AlphaFoldDB" id="A0A6I1I272"/>
<evidence type="ECO:0000259" key="2">
    <source>
        <dbReference type="Pfam" id="PF01738"/>
    </source>
</evidence>
<evidence type="ECO:0000313" key="3">
    <source>
        <dbReference type="EMBL" id="KAB8061088.1"/>
    </source>
</evidence>
<dbReference type="GO" id="GO:0016787">
    <property type="term" value="F:hydrolase activity"/>
    <property type="evidence" value="ECO:0007669"/>
    <property type="project" value="InterPro"/>
</dbReference>
<protein>
    <recommendedName>
        <fullName evidence="2">Dienelactone hydrolase domain-containing protein</fullName>
    </recommendedName>
</protein>
<dbReference type="Gene3D" id="1.10.10.800">
    <property type="match status" value="1"/>
</dbReference>